<dbReference type="InParanoid" id="A0A165FR73"/>
<dbReference type="AlphaFoldDB" id="A0A165FR73"/>
<evidence type="ECO:0000256" key="2">
    <source>
        <dbReference type="SAM" id="SignalP"/>
    </source>
</evidence>
<keyword evidence="4" id="KW-1185">Reference proteome</keyword>
<gene>
    <name evidence="3" type="ORF">CALCODRAFT_293401</name>
</gene>
<evidence type="ECO:0000313" key="4">
    <source>
        <dbReference type="Proteomes" id="UP000076842"/>
    </source>
</evidence>
<name>A0A165FR73_9BASI</name>
<dbReference type="EMBL" id="KV423968">
    <property type="protein sequence ID" value="KZT57100.1"/>
    <property type="molecule type" value="Genomic_DNA"/>
</dbReference>
<evidence type="ECO:0000256" key="1">
    <source>
        <dbReference type="SAM" id="MobiDB-lite"/>
    </source>
</evidence>
<dbReference type="Proteomes" id="UP000076842">
    <property type="component" value="Unassembled WGS sequence"/>
</dbReference>
<evidence type="ECO:0008006" key="5">
    <source>
        <dbReference type="Google" id="ProtNLM"/>
    </source>
</evidence>
<keyword evidence="2" id="KW-0732">Signal</keyword>
<sequence>MMLTLTLPLTLTLSLTSPGAAISASSSQAGPLGRCCSLIITQPFIRVSTQLSLPPAAVSAARPVTPRSKLIRSKPRPSSTSVSMYNPRRSRLSSAHIAPLLHDTSCEYVQFTHRSAREPDTARACRRAVGPAVKLRRETFPDTHQGGGSPSRRDRARQKGGSLARISISISISSSPSLFERNVSQCLSQPCQSLVHRTMSRARTTVTGQREAPRP</sequence>
<accession>A0A165FR73</accession>
<organism evidence="3 4">
    <name type="scientific">Calocera cornea HHB12733</name>
    <dbReference type="NCBI Taxonomy" id="1353952"/>
    <lineage>
        <taxon>Eukaryota</taxon>
        <taxon>Fungi</taxon>
        <taxon>Dikarya</taxon>
        <taxon>Basidiomycota</taxon>
        <taxon>Agaricomycotina</taxon>
        <taxon>Dacrymycetes</taxon>
        <taxon>Dacrymycetales</taxon>
        <taxon>Dacrymycetaceae</taxon>
        <taxon>Calocera</taxon>
    </lineage>
</organism>
<evidence type="ECO:0000313" key="3">
    <source>
        <dbReference type="EMBL" id="KZT57100.1"/>
    </source>
</evidence>
<proteinExistence type="predicted"/>
<protein>
    <recommendedName>
        <fullName evidence="5">Secreted protein</fullName>
    </recommendedName>
</protein>
<feature type="signal peptide" evidence="2">
    <location>
        <begin position="1"/>
        <end position="21"/>
    </location>
</feature>
<feature type="region of interest" description="Disordered" evidence="1">
    <location>
        <begin position="136"/>
        <end position="162"/>
    </location>
</feature>
<feature type="chain" id="PRO_5007857805" description="Secreted protein" evidence="2">
    <location>
        <begin position="22"/>
        <end position="215"/>
    </location>
</feature>
<reference evidence="3 4" key="1">
    <citation type="journal article" date="2016" name="Mol. Biol. Evol.">
        <title>Comparative Genomics of Early-Diverging Mushroom-Forming Fungi Provides Insights into the Origins of Lignocellulose Decay Capabilities.</title>
        <authorList>
            <person name="Nagy L.G."/>
            <person name="Riley R."/>
            <person name="Tritt A."/>
            <person name="Adam C."/>
            <person name="Daum C."/>
            <person name="Floudas D."/>
            <person name="Sun H."/>
            <person name="Yadav J.S."/>
            <person name="Pangilinan J."/>
            <person name="Larsson K.H."/>
            <person name="Matsuura K."/>
            <person name="Barry K."/>
            <person name="Labutti K."/>
            <person name="Kuo R."/>
            <person name="Ohm R.A."/>
            <person name="Bhattacharya S.S."/>
            <person name="Shirouzu T."/>
            <person name="Yoshinaga Y."/>
            <person name="Martin F.M."/>
            <person name="Grigoriev I.V."/>
            <person name="Hibbett D.S."/>
        </authorList>
    </citation>
    <scope>NUCLEOTIDE SEQUENCE [LARGE SCALE GENOMIC DNA]</scope>
    <source>
        <strain evidence="3 4">HHB12733</strain>
    </source>
</reference>